<dbReference type="EMBL" id="JAJJVQ010000008">
    <property type="protein sequence ID" value="MCO5783771.1"/>
    <property type="molecule type" value="Genomic_DNA"/>
</dbReference>
<gene>
    <name evidence="1" type="ORF">LOD26_20990</name>
</gene>
<sequence>MKATEKYYPIDCDLHDYLEIACLYHYWLRIELTDSRCFDAKALTTCTTTDKEEFLLVEHDEDQQTIRLDHLSTITALTPGALFSTVSFQRAIKKEL</sequence>
<dbReference type="InterPro" id="IPR038626">
    <property type="entry name" value="Rof-like_sf"/>
</dbReference>
<dbReference type="Gene3D" id="2.30.30.400">
    <property type="entry name" value="Rof-like"/>
    <property type="match status" value="1"/>
</dbReference>
<dbReference type="SUPFAM" id="SSF101744">
    <property type="entry name" value="Rof/RNase P subunit-like"/>
    <property type="match status" value="1"/>
</dbReference>
<dbReference type="Pfam" id="PF07073">
    <property type="entry name" value="ROF"/>
    <property type="match status" value="1"/>
</dbReference>
<evidence type="ECO:0000313" key="1">
    <source>
        <dbReference type="EMBL" id="MCO5783771.1"/>
    </source>
</evidence>
<name>A0ABT1BED0_9ENTR</name>
<reference evidence="1" key="1">
    <citation type="submission" date="2021-11" db="EMBL/GenBank/DDBJ databases">
        <title>Citrobacter meridianamericanus sp. nov. isolated from soil.</title>
        <authorList>
            <person name="Furlan J.P.R."/>
            <person name="Stehling E.G."/>
        </authorList>
    </citation>
    <scope>NUCLEOTIDE SEQUENCE</scope>
    <source>
        <strain evidence="1">BR102</strain>
    </source>
</reference>
<dbReference type="InterPro" id="IPR009778">
    <property type="entry name" value="ROF"/>
</dbReference>
<comment type="caution">
    <text evidence="1">The sequence shown here is derived from an EMBL/GenBank/DDBJ whole genome shotgun (WGS) entry which is preliminary data.</text>
</comment>
<dbReference type="InterPro" id="IPR023534">
    <property type="entry name" value="Rof/RNase_P-like"/>
</dbReference>
<dbReference type="Proteomes" id="UP001139290">
    <property type="component" value="Unassembled WGS sequence"/>
</dbReference>
<accession>A0ABT1BED0</accession>
<protein>
    <submittedName>
        <fullName evidence="1">Rho-binding antiterminator</fullName>
    </submittedName>
</protein>
<dbReference type="RefSeq" id="WP_187252359.1">
    <property type="nucleotide sequence ID" value="NZ_CP101036.1"/>
</dbReference>
<proteinExistence type="predicted"/>
<organism evidence="1 2">
    <name type="scientific">Citrobacter meridianamericanus</name>
    <dbReference type="NCBI Taxonomy" id="2894201"/>
    <lineage>
        <taxon>Bacteria</taxon>
        <taxon>Pseudomonadati</taxon>
        <taxon>Pseudomonadota</taxon>
        <taxon>Gammaproteobacteria</taxon>
        <taxon>Enterobacterales</taxon>
        <taxon>Enterobacteriaceae</taxon>
        <taxon>Citrobacter</taxon>
    </lineage>
</organism>
<evidence type="ECO:0000313" key="2">
    <source>
        <dbReference type="Proteomes" id="UP001139290"/>
    </source>
</evidence>
<keyword evidence="2" id="KW-1185">Reference proteome</keyword>